<feature type="compositionally biased region" description="Low complexity" evidence="6">
    <location>
        <begin position="638"/>
        <end position="653"/>
    </location>
</feature>
<feature type="transmembrane region" description="Helical" evidence="7">
    <location>
        <begin position="83"/>
        <end position="105"/>
    </location>
</feature>
<dbReference type="InterPro" id="IPR023753">
    <property type="entry name" value="FAD/NAD-binding_dom"/>
</dbReference>
<keyword evidence="7" id="KW-1133">Transmembrane helix</keyword>
<comment type="cofactor">
    <cofactor evidence="1">
        <name>FAD</name>
        <dbReference type="ChEBI" id="CHEBI:57692"/>
    </cofactor>
</comment>
<feature type="region of interest" description="Disordered" evidence="6">
    <location>
        <begin position="572"/>
        <end position="672"/>
    </location>
</feature>
<evidence type="ECO:0000256" key="7">
    <source>
        <dbReference type="SAM" id="Phobius"/>
    </source>
</evidence>
<dbReference type="RefSeq" id="WP_337698261.1">
    <property type="nucleotide sequence ID" value="NZ_JBBEGN010000026.1"/>
</dbReference>
<comment type="similarity">
    <text evidence="2">Belongs to the NADH dehydrogenase family.</text>
</comment>
<evidence type="ECO:0000256" key="1">
    <source>
        <dbReference type="ARBA" id="ARBA00001974"/>
    </source>
</evidence>
<feature type="region of interest" description="Disordered" evidence="6">
    <location>
        <begin position="153"/>
        <end position="177"/>
    </location>
</feature>
<keyword evidence="7" id="KW-0812">Transmembrane</keyword>
<accession>A0ABU8MWP7</accession>
<dbReference type="PANTHER" id="PTHR42913">
    <property type="entry name" value="APOPTOSIS-INDUCING FACTOR 1"/>
    <property type="match status" value="1"/>
</dbReference>
<dbReference type="Proteomes" id="UP001385809">
    <property type="component" value="Unassembled WGS sequence"/>
</dbReference>
<dbReference type="EMBL" id="JBBEGN010000026">
    <property type="protein sequence ID" value="MEJ2871691.1"/>
    <property type="molecule type" value="Genomic_DNA"/>
</dbReference>
<evidence type="ECO:0000256" key="6">
    <source>
        <dbReference type="SAM" id="MobiDB-lite"/>
    </source>
</evidence>
<organism evidence="9 10">
    <name type="scientific">Actinomycetospora aurantiaca</name>
    <dbReference type="NCBI Taxonomy" id="3129233"/>
    <lineage>
        <taxon>Bacteria</taxon>
        <taxon>Bacillati</taxon>
        <taxon>Actinomycetota</taxon>
        <taxon>Actinomycetes</taxon>
        <taxon>Pseudonocardiales</taxon>
        <taxon>Pseudonocardiaceae</taxon>
        <taxon>Actinomycetospora</taxon>
    </lineage>
</organism>
<evidence type="ECO:0000256" key="2">
    <source>
        <dbReference type="ARBA" id="ARBA00005272"/>
    </source>
</evidence>
<name>A0ABU8MWP7_9PSEU</name>
<dbReference type="InterPro" id="IPR051169">
    <property type="entry name" value="NADH-Q_oxidoreductase"/>
</dbReference>
<evidence type="ECO:0000256" key="4">
    <source>
        <dbReference type="ARBA" id="ARBA00022827"/>
    </source>
</evidence>
<keyword evidence="5" id="KW-0560">Oxidoreductase</keyword>
<feature type="transmembrane region" description="Helical" evidence="7">
    <location>
        <begin position="58"/>
        <end position="77"/>
    </location>
</feature>
<comment type="caution">
    <text evidence="9">The sequence shown here is derived from an EMBL/GenBank/DDBJ whole genome shotgun (WGS) entry which is preliminary data.</text>
</comment>
<reference evidence="9 10" key="1">
    <citation type="submission" date="2024-03" db="EMBL/GenBank/DDBJ databases">
        <title>Actinomycetospora sp. OC33-EN08, a novel actinomycete isolated from wild orchid (Aerides multiflora).</title>
        <authorList>
            <person name="Suriyachadkun C."/>
        </authorList>
    </citation>
    <scope>NUCLEOTIDE SEQUENCE [LARGE SCALE GENOMIC DNA]</scope>
    <source>
        <strain evidence="9 10">OC33-EN08</strain>
    </source>
</reference>
<dbReference type="PRINTS" id="PR00411">
    <property type="entry name" value="PNDRDTASEI"/>
</dbReference>
<proteinExistence type="inferred from homology"/>
<sequence length="672" mass="69768">MSARSHRLPPGPARSVVRRPAFLPPTGEPAVMSQYPHASDVPPQWSPTGRRPRAAARLLTVLGVLAGPGVIAGLAAAGLVGPWLALGLGVVALAGGIALAGGTVFRGPGALRGPAEWGAPATGDFVPGARVLVVGGGYVGLVAARALQARLGQSGDGRHRGRRSGARDRASTPVGSITVVDPQPHMTYQPFLPEAAGGSIAPRHLTVSLRRVLDRCDVVTGSVVAVDDARRRAVVALADGSATEIPYDVLVVAPGAVARELPVPGLSECALTFRTVGDATALRDHVLSRLDAAASVVPGSPDEAARRARLLTFVVIGGGFAGVEALGEIEDLARRAGKQVGVDPAEMRWVLVEASKRIMPEVTEATAARVHGKLARRGVEVRVGAGLVSAEGGVVRLADGTLVPTDTVVVAAGTRPNPLLERTDLPLERTGKVRCTAMLQVIGRTHVFAAGDGAAVPDLARGALLADENPQVLTAPTAQHAVRQARVLAGNVVAYLGGRPLQPYHHASAGVVAGLGRRRGVAEIRGVRIMGWPAYALHRAYHLWAMPTAERKARIVLDWFAAAVLGRDPVATGAVVPSPRRGDGDPEVAASAPAEQHERHEQTEQPVAPAPRTVVDPAVIDGPTLREPHPSFPSLTFTRPGRVGVPSGRRTGPATGDQPALSQLSTGRHDFR</sequence>
<gene>
    <name evidence="9" type="ORF">WCD74_28285</name>
</gene>
<evidence type="ECO:0000259" key="8">
    <source>
        <dbReference type="Pfam" id="PF07992"/>
    </source>
</evidence>
<keyword evidence="4" id="KW-0274">FAD</keyword>
<dbReference type="Pfam" id="PF07992">
    <property type="entry name" value="Pyr_redox_2"/>
    <property type="match status" value="1"/>
</dbReference>
<feature type="region of interest" description="Disordered" evidence="6">
    <location>
        <begin position="1"/>
        <end position="20"/>
    </location>
</feature>
<dbReference type="InterPro" id="IPR036188">
    <property type="entry name" value="FAD/NAD-bd_sf"/>
</dbReference>
<dbReference type="PANTHER" id="PTHR42913:SF3">
    <property type="entry name" value="64 KDA MITOCHONDRIAL NADH DEHYDROGENASE (EUROFUNG)"/>
    <property type="match status" value="1"/>
</dbReference>
<evidence type="ECO:0000256" key="3">
    <source>
        <dbReference type="ARBA" id="ARBA00022630"/>
    </source>
</evidence>
<feature type="domain" description="FAD/NAD(P)-binding" evidence="8">
    <location>
        <begin position="175"/>
        <end position="463"/>
    </location>
</feature>
<keyword evidence="10" id="KW-1185">Reference proteome</keyword>
<evidence type="ECO:0000256" key="5">
    <source>
        <dbReference type="ARBA" id="ARBA00023002"/>
    </source>
</evidence>
<dbReference type="SUPFAM" id="SSF51905">
    <property type="entry name" value="FAD/NAD(P)-binding domain"/>
    <property type="match status" value="2"/>
</dbReference>
<evidence type="ECO:0000313" key="9">
    <source>
        <dbReference type="EMBL" id="MEJ2871691.1"/>
    </source>
</evidence>
<dbReference type="Gene3D" id="3.50.50.100">
    <property type="match status" value="1"/>
</dbReference>
<evidence type="ECO:0000313" key="10">
    <source>
        <dbReference type="Proteomes" id="UP001385809"/>
    </source>
</evidence>
<keyword evidence="7" id="KW-0472">Membrane</keyword>
<keyword evidence="3" id="KW-0285">Flavoprotein</keyword>
<protein>
    <submittedName>
        <fullName evidence="9">FAD-dependent oxidoreductase</fullName>
    </submittedName>
</protein>
<dbReference type="PRINTS" id="PR00368">
    <property type="entry name" value="FADPNR"/>
</dbReference>